<feature type="compositionally biased region" description="Basic and acidic residues" evidence="1">
    <location>
        <begin position="112"/>
        <end position="137"/>
    </location>
</feature>
<proteinExistence type="predicted"/>
<evidence type="ECO:0000313" key="2">
    <source>
        <dbReference type="EMBL" id="KAL0004346.1"/>
    </source>
</evidence>
<dbReference type="AlphaFoldDB" id="A0AAW2D1Z9"/>
<accession>A0AAW2D1Z9</accession>
<feature type="compositionally biased region" description="Polar residues" evidence="1">
    <location>
        <begin position="99"/>
        <end position="109"/>
    </location>
</feature>
<evidence type="ECO:0000313" key="3">
    <source>
        <dbReference type="Proteomes" id="UP001459277"/>
    </source>
</evidence>
<feature type="compositionally biased region" description="Basic and acidic residues" evidence="1">
    <location>
        <begin position="73"/>
        <end position="82"/>
    </location>
</feature>
<sequence>MSKLISTNLGAVAKRITALRSSQPPIAIEAGAFSLLILYIISWRRLWEVQHIQSMAAAIAELTRQNQELTREINERRQRYEGFVEGQAQSQEDRGNPGPKSQSRGTTSRRVPHLEKEMDQMRKAMDEMRENMRIANP</sequence>
<reference evidence="2 3" key="1">
    <citation type="submission" date="2024-01" db="EMBL/GenBank/DDBJ databases">
        <title>A telomere-to-telomere, gap-free genome of sweet tea (Lithocarpus litseifolius).</title>
        <authorList>
            <person name="Zhou J."/>
        </authorList>
    </citation>
    <scope>NUCLEOTIDE SEQUENCE [LARGE SCALE GENOMIC DNA]</scope>
    <source>
        <strain evidence="2">Zhou-2022a</strain>
        <tissue evidence="2">Leaf</tissue>
    </source>
</reference>
<dbReference type="Proteomes" id="UP001459277">
    <property type="component" value="Unassembled WGS sequence"/>
</dbReference>
<name>A0AAW2D1Z9_9ROSI</name>
<dbReference type="EMBL" id="JAZDWU010000004">
    <property type="protein sequence ID" value="KAL0004346.1"/>
    <property type="molecule type" value="Genomic_DNA"/>
</dbReference>
<organism evidence="2 3">
    <name type="scientific">Lithocarpus litseifolius</name>
    <dbReference type="NCBI Taxonomy" id="425828"/>
    <lineage>
        <taxon>Eukaryota</taxon>
        <taxon>Viridiplantae</taxon>
        <taxon>Streptophyta</taxon>
        <taxon>Embryophyta</taxon>
        <taxon>Tracheophyta</taxon>
        <taxon>Spermatophyta</taxon>
        <taxon>Magnoliopsida</taxon>
        <taxon>eudicotyledons</taxon>
        <taxon>Gunneridae</taxon>
        <taxon>Pentapetalae</taxon>
        <taxon>rosids</taxon>
        <taxon>fabids</taxon>
        <taxon>Fagales</taxon>
        <taxon>Fagaceae</taxon>
        <taxon>Lithocarpus</taxon>
    </lineage>
</organism>
<keyword evidence="3" id="KW-1185">Reference proteome</keyword>
<feature type="non-terminal residue" evidence="2">
    <location>
        <position position="137"/>
    </location>
</feature>
<comment type="caution">
    <text evidence="2">The sequence shown here is derived from an EMBL/GenBank/DDBJ whole genome shotgun (WGS) entry which is preliminary data.</text>
</comment>
<evidence type="ECO:0000256" key="1">
    <source>
        <dbReference type="SAM" id="MobiDB-lite"/>
    </source>
</evidence>
<protein>
    <submittedName>
        <fullName evidence="2">Uncharacterized protein</fullName>
    </submittedName>
</protein>
<feature type="region of interest" description="Disordered" evidence="1">
    <location>
        <begin position="73"/>
        <end position="137"/>
    </location>
</feature>
<gene>
    <name evidence="2" type="ORF">SO802_011907</name>
</gene>